<dbReference type="PROSITE" id="PS00371">
    <property type="entry name" value="PTS_EIIA_TYPE_1_HIS"/>
    <property type="match status" value="1"/>
</dbReference>
<dbReference type="Proteomes" id="UP000251634">
    <property type="component" value="Unassembled WGS sequence"/>
</dbReference>
<evidence type="ECO:0000259" key="7">
    <source>
        <dbReference type="PROSITE" id="PS51093"/>
    </source>
</evidence>
<evidence type="ECO:0000313" key="11">
    <source>
        <dbReference type="Proteomes" id="UP000251634"/>
    </source>
</evidence>
<evidence type="ECO:0000256" key="4">
    <source>
        <dbReference type="ARBA" id="ARBA00022679"/>
    </source>
</evidence>
<dbReference type="OrthoDB" id="92465at2"/>
<dbReference type="Gene3D" id="2.70.70.10">
    <property type="entry name" value="Glucose Permease (Domain IIA)"/>
    <property type="match status" value="1"/>
</dbReference>
<sequence length="170" mass="17733">MGFFDKIFGSKAAATKFSGQKMTVLAPIDSTVIPLEQLPDETFATAILGPGCGLEPTGDMVYAPFDGTVTTIADTLHAVGLMSDDGIEVLIHVGMDTVEMQGKSFEAQVKVDQKVKAGTPLLKIDLDAIRAAGHPTATALIVTNADDLPEMQIVGGGIVAAGAPLFKFEK</sequence>
<dbReference type="Proteomes" id="UP000250583">
    <property type="component" value="Unassembled WGS sequence"/>
</dbReference>
<comment type="subcellular location">
    <subcellularLocation>
        <location evidence="1">Cytoplasm</location>
    </subcellularLocation>
</comment>
<dbReference type="PROSITE" id="PS51093">
    <property type="entry name" value="PTS_EIIA_TYPE_1"/>
    <property type="match status" value="1"/>
</dbReference>
<dbReference type="RefSeq" id="WP_022257605.1">
    <property type="nucleotide sequence ID" value="NZ_DAWEON010000005.1"/>
</dbReference>
<dbReference type="SUPFAM" id="SSF51261">
    <property type="entry name" value="Duplicated hybrid motif"/>
    <property type="match status" value="1"/>
</dbReference>
<evidence type="ECO:0000256" key="2">
    <source>
        <dbReference type="ARBA" id="ARBA00022448"/>
    </source>
</evidence>
<proteinExistence type="predicted"/>
<comment type="caution">
    <text evidence="9">The sequence shown here is derived from an EMBL/GenBank/DDBJ whole genome shotgun (WGS) entry which is preliminary data.</text>
</comment>
<keyword evidence="6" id="KW-0418">Kinase</keyword>
<reference evidence="10 11" key="1">
    <citation type="submission" date="2018-02" db="EMBL/GenBank/DDBJ databases">
        <title>Complete genome sequencing of Faecalibacterium prausnitzii strains isolated from the human gut.</title>
        <authorList>
            <person name="Fitzgerald B.C."/>
            <person name="Shkoporov A.N."/>
            <person name="Ross P.R."/>
            <person name="Hill C."/>
        </authorList>
    </citation>
    <scope>NUCLEOTIDE SEQUENCE [LARGE SCALE GENOMIC DNA]</scope>
    <source>
        <strain evidence="9 10">APC923/61-1</strain>
        <strain evidence="8 11">APC942/8-14-2</strain>
    </source>
</reference>
<dbReference type="InterPro" id="IPR001127">
    <property type="entry name" value="PTS_EIIA_1_perm"/>
</dbReference>
<dbReference type="EMBL" id="PRKZ01000006">
    <property type="protein sequence ID" value="RAW49198.1"/>
    <property type="molecule type" value="Genomic_DNA"/>
</dbReference>
<dbReference type="Pfam" id="PF00358">
    <property type="entry name" value="PTS_EIIA_1"/>
    <property type="match status" value="1"/>
</dbReference>
<evidence type="ECO:0000256" key="3">
    <source>
        <dbReference type="ARBA" id="ARBA00022597"/>
    </source>
</evidence>
<evidence type="ECO:0000313" key="9">
    <source>
        <dbReference type="EMBL" id="RAW58772.1"/>
    </source>
</evidence>
<dbReference type="PANTHER" id="PTHR45008">
    <property type="entry name" value="PTS SYSTEM GLUCOSE-SPECIFIC EIIA COMPONENT"/>
    <property type="match status" value="1"/>
</dbReference>
<evidence type="ECO:0000256" key="6">
    <source>
        <dbReference type="ARBA" id="ARBA00022777"/>
    </source>
</evidence>
<dbReference type="EMBL" id="PRLE01000004">
    <property type="protein sequence ID" value="RAW58772.1"/>
    <property type="molecule type" value="Genomic_DNA"/>
</dbReference>
<keyword evidence="4" id="KW-0808">Transferase</keyword>
<dbReference type="AlphaFoldDB" id="A0A329UAM0"/>
<evidence type="ECO:0000313" key="8">
    <source>
        <dbReference type="EMBL" id="RAW49198.1"/>
    </source>
</evidence>
<dbReference type="GO" id="GO:0005737">
    <property type="term" value="C:cytoplasm"/>
    <property type="evidence" value="ECO:0007669"/>
    <property type="project" value="UniProtKB-SubCell"/>
</dbReference>
<keyword evidence="3 9" id="KW-0762">Sugar transport</keyword>
<dbReference type="PANTHER" id="PTHR45008:SF1">
    <property type="entry name" value="PTS SYSTEM GLUCOSE-SPECIFIC EIIA COMPONENT"/>
    <property type="match status" value="1"/>
</dbReference>
<organism evidence="9 10">
    <name type="scientific">Faecalibacterium prausnitzii</name>
    <dbReference type="NCBI Taxonomy" id="853"/>
    <lineage>
        <taxon>Bacteria</taxon>
        <taxon>Bacillati</taxon>
        <taxon>Bacillota</taxon>
        <taxon>Clostridia</taxon>
        <taxon>Eubacteriales</taxon>
        <taxon>Oscillospiraceae</taxon>
        <taxon>Faecalibacterium</taxon>
    </lineage>
</organism>
<dbReference type="NCBIfam" id="TIGR00830">
    <property type="entry name" value="PTBA"/>
    <property type="match status" value="1"/>
</dbReference>
<evidence type="ECO:0000256" key="1">
    <source>
        <dbReference type="ARBA" id="ARBA00004496"/>
    </source>
</evidence>
<name>A0A329UAM0_9FIRM</name>
<keyword evidence="5" id="KW-0598">Phosphotransferase system</keyword>
<keyword evidence="2" id="KW-0813">Transport</keyword>
<dbReference type="FunFam" id="2.70.70.10:FF:000001">
    <property type="entry name" value="PTS system glucose-specific IIA component"/>
    <property type="match status" value="1"/>
</dbReference>
<protein>
    <submittedName>
        <fullName evidence="9">PTS glucose transporter subunit IIA</fullName>
    </submittedName>
</protein>
<feature type="domain" description="PTS EIIA type-1" evidence="7">
    <location>
        <begin position="40"/>
        <end position="144"/>
    </location>
</feature>
<gene>
    <name evidence="9" type="ORF">C4N22_08570</name>
    <name evidence="8" type="ORF">C4N25_09505</name>
</gene>
<accession>A0A329UAM0</accession>
<dbReference type="InterPro" id="IPR050890">
    <property type="entry name" value="PTS_EIIA_component"/>
</dbReference>
<dbReference type="GO" id="GO:0009401">
    <property type="term" value="P:phosphoenolpyruvate-dependent sugar phosphotransferase system"/>
    <property type="evidence" value="ECO:0007669"/>
    <property type="project" value="UniProtKB-KW"/>
</dbReference>
<dbReference type="GO" id="GO:0016301">
    <property type="term" value="F:kinase activity"/>
    <property type="evidence" value="ECO:0007669"/>
    <property type="project" value="UniProtKB-KW"/>
</dbReference>
<dbReference type="InterPro" id="IPR011055">
    <property type="entry name" value="Dup_hybrid_motif"/>
</dbReference>
<evidence type="ECO:0000256" key="5">
    <source>
        <dbReference type="ARBA" id="ARBA00022683"/>
    </source>
</evidence>
<evidence type="ECO:0000313" key="10">
    <source>
        <dbReference type="Proteomes" id="UP000250583"/>
    </source>
</evidence>